<sequence>QPGVGYLFTTDEGEPFSRLRVRDMLRQVARRAGLDPAKVNGHPHAFRHTFAVRYLLHGGTALGLRRRLGHSTMEMVDRY</sequence>
<dbReference type="Pfam" id="PF00589">
    <property type="entry name" value="Phage_integrase"/>
    <property type="match status" value="1"/>
</dbReference>
<feature type="non-terminal residue" evidence="3">
    <location>
        <position position="79"/>
    </location>
</feature>
<evidence type="ECO:0000313" key="3">
    <source>
        <dbReference type="EMBL" id="NMU84407.1"/>
    </source>
</evidence>
<dbReference type="AlphaFoldDB" id="A0A7Y0SJN3"/>
<protein>
    <submittedName>
        <fullName evidence="3">Site-specific integrase</fullName>
    </submittedName>
</protein>
<reference evidence="3 4" key="1">
    <citation type="submission" date="2020-04" db="EMBL/GenBank/DDBJ databases">
        <title>Whole-genome sequencing of Vibrio spp. from China reveals different genetic environments of blaCTX-M-14 among diverse lineages.</title>
        <authorList>
            <person name="Zheng Z."/>
            <person name="Ye L."/>
            <person name="Chen S."/>
        </authorList>
    </citation>
    <scope>NUCLEOTIDE SEQUENCE [LARGE SCALE GENOMIC DNA]</scope>
    <source>
        <strain evidence="3 4">Vb0551</strain>
    </source>
</reference>
<gene>
    <name evidence="3" type="ORF">HKB16_16160</name>
</gene>
<dbReference type="GO" id="GO:0006310">
    <property type="term" value="P:DNA recombination"/>
    <property type="evidence" value="ECO:0007669"/>
    <property type="project" value="UniProtKB-KW"/>
</dbReference>
<dbReference type="InterPro" id="IPR013762">
    <property type="entry name" value="Integrase-like_cat_sf"/>
</dbReference>
<accession>A0A7Y0SJN3</accession>
<feature type="non-terminal residue" evidence="3">
    <location>
        <position position="1"/>
    </location>
</feature>
<organism evidence="3 4">
    <name type="scientific">Vibrio parahaemolyticus</name>
    <dbReference type="NCBI Taxonomy" id="670"/>
    <lineage>
        <taxon>Bacteria</taxon>
        <taxon>Pseudomonadati</taxon>
        <taxon>Pseudomonadota</taxon>
        <taxon>Gammaproteobacteria</taxon>
        <taxon>Vibrionales</taxon>
        <taxon>Vibrionaceae</taxon>
        <taxon>Vibrio</taxon>
    </lineage>
</organism>
<feature type="domain" description="Tyr recombinase" evidence="2">
    <location>
        <begin position="1"/>
        <end position="79"/>
    </location>
</feature>
<proteinExistence type="predicted"/>
<keyword evidence="1" id="KW-0233">DNA recombination</keyword>
<dbReference type="CDD" id="cd00397">
    <property type="entry name" value="DNA_BRE_C"/>
    <property type="match status" value="1"/>
</dbReference>
<dbReference type="InterPro" id="IPR011010">
    <property type="entry name" value="DNA_brk_join_enz"/>
</dbReference>
<dbReference type="EMBL" id="JABCLB010001710">
    <property type="protein sequence ID" value="NMU84407.1"/>
    <property type="molecule type" value="Genomic_DNA"/>
</dbReference>
<evidence type="ECO:0000256" key="1">
    <source>
        <dbReference type="ARBA" id="ARBA00023172"/>
    </source>
</evidence>
<dbReference type="GO" id="GO:0015074">
    <property type="term" value="P:DNA integration"/>
    <property type="evidence" value="ECO:0007669"/>
    <property type="project" value="InterPro"/>
</dbReference>
<evidence type="ECO:0000259" key="2">
    <source>
        <dbReference type="PROSITE" id="PS51898"/>
    </source>
</evidence>
<dbReference type="SUPFAM" id="SSF56349">
    <property type="entry name" value="DNA breaking-rejoining enzymes"/>
    <property type="match status" value="1"/>
</dbReference>
<name>A0A7Y0SJN3_VIBPH</name>
<dbReference type="PROSITE" id="PS51898">
    <property type="entry name" value="TYR_RECOMBINASE"/>
    <property type="match status" value="1"/>
</dbReference>
<comment type="caution">
    <text evidence="3">The sequence shown here is derived from an EMBL/GenBank/DDBJ whole genome shotgun (WGS) entry which is preliminary data.</text>
</comment>
<dbReference type="Gene3D" id="1.10.443.10">
    <property type="entry name" value="Intergrase catalytic core"/>
    <property type="match status" value="1"/>
</dbReference>
<dbReference type="GO" id="GO:0003677">
    <property type="term" value="F:DNA binding"/>
    <property type="evidence" value="ECO:0007669"/>
    <property type="project" value="InterPro"/>
</dbReference>
<dbReference type="Proteomes" id="UP000518904">
    <property type="component" value="Unassembled WGS sequence"/>
</dbReference>
<evidence type="ECO:0000313" key="4">
    <source>
        <dbReference type="Proteomes" id="UP000518904"/>
    </source>
</evidence>
<dbReference type="InterPro" id="IPR002104">
    <property type="entry name" value="Integrase_catalytic"/>
</dbReference>